<organism evidence="5 6">
    <name type="scientific">Thioclava kandeliae</name>
    <dbReference type="NCBI Taxonomy" id="3070818"/>
    <lineage>
        <taxon>Bacteria</taxon>
        <taxon>Pseudomonadati</taxon>
        <taxon>Pseudomonadota</taxon>
        <taxon>Alphaproteobacteria</taxon>
        <taxon>Rhodobacterales</taxon>
        <taxon>Paracoccaceae</taxon>
        <taxon>Thioclava</taxon>
    </lineage>
</organism>
<dbReference type="SUPFAM" id="SSF52540">
    <property type="entry name" value="P-loop containing nucleoside triphosphate hydrolases"/>
    <property type="match status" value="1"/>
</dbReference>
<evidence type="ECO:0000256" key="3">
    <source>
        <dbReference type="ARBA" id="ARBA00022840"/>
    </source>
</evidence>
<evidence type="ECO:0000256" key="1">
    <source>
        <dbReference type="ARBA" id="ARBA00022448"/>
    </source>
</evidence>
<protein>
    <submittedName>
        <fullName evidence="5">ABC transporter ATP-binding protein</fullName>
    </submittedName>
</protein>
<keyword evidence="1" id="KW-0813">Transport</keyword>
<feature type="domain" description="ABC transporter" evidence="4">
    <location>
        <begin position="13"/>
        <end position="246"/>
    </location>
</feature>
<dbReference type="PANTHER" id="PTHR45772">
    <property type="entry name" value="CONSERVED COMPONENT OF ABC TRANSPORTER FOR NATURAL AMINO ACIDS-RELATED"/>
    <property type="match status" value="1"/>
</dbReference>
<dbReference type="Gene3D" id="3.40.50.300">
    <property type="entry name" value="P-loop containing nucleotide triphosphate hydrolases"/>
    <property type="match status" value="1"/>
</dbReference>
<gene>
    <name evidence="5" type="ORF">VSX56_05120</name>
</gene>
<dbReference type="EMBL" id="JAYWLC010000003">
    <property type="protein sequence ID" value="MER5171152.1"/>
    <property type="molecule type" value="Genomic_DNA"/>
</dbReference>
<dbReference type="Proteomes" id="UP001438953">
    <property type="component" value="Unassembled WGS sequence"/>
</dbReference>
<dbReference type="RefSeq" id="WP_339114592.1">
    <property type="nucleotide sequence ID" value="NZ_JAYWLC010000003.1"/>
</dbReference>
<keyword evidence="2" id="KW-0547">Nucleotide-binding</keyword>
<dbReference type="InterPro" id="IPR003439">
    <property type="entry name" value="ABC_transporter-like_ATP-bd"/>
</dbReference>
<dbReference type="InterPro" id="IPR051120">
    <property type="entry name" value="ABC_AA/LPS_Transport"/>
</dbReference>
<keyword evidence="6" id="KW-1185">Reference proteome</keyword>
<comment type="caution">
    <text evidence="5">The sequence shown here is derived from an EMBL/GenBank/DDBJ whole genome shotgun (WGS) entry which is preliminary data.</text>
</comment>
<dbReference type="CDD" id="cd03219">
    <property type="entry name" value="ABC_Mj1267_LivG_branched"/>
    <property type="match status" value="1"/>
</dbReference>
<dbReference type="SMART" id="SM00382">
    <property type="entry name" value="AAA"/>
    <property type="match status" value="1"/>
</dbReference>
<evidence type="ECO:0000259" key="4">
    <source>
        <dbReference type="PROSITE" id="PS50893"/>
    </source>
</evidence>
<dbReference type="InterPro" id="IPR003593">
    <property type="entry name" value="AAA+_ATPase"/>
</dbReference>
<dbReference type="InterPro" id="IPR027417">
    <property type="entry name" value="P-loop_NTPase"/>
</dbReference>
<name>A0ABV1SE23_9RHOB</name>
<dbReference type="PANTHER" id="PTHR45772:SF7">
    <property type="entry name" value="AMINO ACID ABC TRANSPORTER ATP-BINDING PROTEIN"/>
    <property type="match status" value="1"/>
</dbReference>
<dbReference type="Pfam" id="PF00005">
    <property type="entry name" value="ABC_tran"/>
    <property type="match status" value="1"/>
</dbReference>
<evidence type="ECO:0000313" key="6">
    <source>
        <dbReference type="Proteomes" id="UP001438953"/>
    </source>
</evidence>
<sequence>MNASPHPPAADALSISSVTVRFQGLAAISDCTLSLAPREIVGLVGPNGAGKTTLVNVLTGFQKPTEGSLHIEGRDALGWSPAKVRGAGVARTFQAGRLFGNLSVLENAQVSAIASGLGKRAARVRAEAILEEVGLSQAHDQQAASLPYTDQRRLDIARALCSQPKFMLLDEPAAGMSDSECEDLMAIIRSLPERYGCGVLLIEHNMHVVMSLSDRLHVLDGGRTIITGLPEEVSRHEAFLKAYLGEEIAA</sequence>
<proteinExistence type="predicted"/>
<keyword evidence="3 5" id="KW-0067">ATP-binding</keyword>
<reference evidence="5 6" key="1">
    <citation type="submission" date="2024-06" db="EMBL/GenBank/DDBJ databases">
        <title>Thioclava kandeliae sp. nov. from a rhizosphere soil sample of Kandelia candel in a mangrove.</title>
        <authorList>
            <person name="Mu T."/>
        </authorList>
    </citation>
    <scope>NUCLEOTIDE SEQUENCE [LARGE SCALE GENOMIC DNA]</scope>
    <source>
        <strain evidence="5 6">CPCC 100088</strain>
    </source>
</reference>
<accession>A0ABV1SE23</accession>
<dbReference type="GO" id="GO:0005524">
    <property type="term" value="F:ATP binding"/>
    <property type="evidence" value="ECO:0007669"/>
    <property type="project" value="UniProtKB-KW"/>
</dbReference>
<evidence type="ECO:0000313" key="5">
    <source>
        <dbReference type="EMBL" id="MER5171152.1"/>
    </source>
</evidence>
<evidence type="ECO:0000256" key="2">
    <source>
        <dbReference type="ARBA" id="ARBA00022741"/>
    </source>
</evidence>
<dbReference type="PROSITE" id="PS50893">
    <property type="entry name" value="ABC_TRANSPORTER_2"/>
    <property type="match status" value="1"/>
</dbReference>